<feature type="domain" description="PTS EIIA type-4" evidence="8">
    <location>
        <begin position="1"/>
        <end position="122"/>
    </location>
</feature>
<dbReference type="GO" id="GO:0009401">
    <property type="term" value="P:phosphoenolpyruvate-dependent sugar phosphotransferase system"/>
    <property type="evidence" value="ECO:0007669"/>
    <property type="project" value="UniProtKB-KW"/>
</dbReference>
<dbReference type="PANTHER" id="PTHR33799:SF1">
    <property type="entry name" value="PTS SYSTEM MANNOSE-SPECIFIC EIIAB COMPONENT-RELATED"/>
    <property type="match status" value="1"/>
</dbReference>
<proteinExistence type="predicted"/>
<dbReference type="GO" id="GO:0016301">
    <property type="term" value="F:kinase activity"/>
    <property type="evidence" value="ECO:0007669"/>
    <property type="project" value="UniProtKB-KW"/>
</dbReference>
<dbReference type="PROSITE" id="PS51096">
    <property type="entry name" value="PTS_EIIA_TYPE_4"/>
    <property type="match status" value="1"/>
</dbReference>
<evidence type="ECO:0000313" key="10">
    <source>
        <dbReference type="Proteomes" id="UP000283880"/>
    </source>
</evidence>
<dbReference type="InterPro" id="IPR036662">
    <property type="entry name" value="PTS_EIIA_man-typ_sf"/>
</dbReference>
<protein>
    <submittedName>
        <fullName evidence="9">PTS fructose transporter subunit IIA</fullName>
    </submittedName>
</protein>
<keyword evidence="4" id="KW-0762">Sugar transport</keyword>
<dbReference type="GO" id="GO:0005737">
    <property type="term" value="C:cytoplasm"/>
    <property type="evidence" value="ECO:0007669"/>
    <property type="project" value="UniProtKB-SubCell"/>
</dbReference>
<evidence type="ECO:0000256" key="2">
    <source>
        <dbReference type="ARBA" id="ARBA00022448"/>
    </source>
</evidence>
<keyword evidence="5" id="KW-0808">Transferase</keyword>
<dbReference type="InterPro" id="IPR004701">
    <property type="entry name" value="PTS_EIIA_man-typ"/>
</dbReference>
<name>A0A413FJW0_9FIRM</name>
<sequence>MRRILLATHGRMADGVLSAVRLIMGDTAQMDVVNAYLDGTPPTRELKEYFDGVGESDTVIVLTDLLGGSVNKEVFPYLERPGVFVIAGFNLAMVLELASMGEDEAVTEEFCRELVETGRSQVVFLNDHCKPQAQADDFFGEG</sequence>
<dbReference type="EMBL" id="QSBM01000002">
    <property type="protein sequence ID" value="RGX32125.1"/>
    <property type="molecule type" value="Genomic_DNA"/>
</dbReference>
<keyword evidence="2" id="KW-0813">Transport</keyword>
<dbReference type="AlphaFoldDB" id="A0A413FJW0"/>
<dbReference type="InterPro" id="IPR051471">
    <property type="entry name" value="Bacterial_PTS_sugar_comp"/>
</dbReference>
<dbReference type="PANTHER" id="PTHR33799">
    <property type="entry name" value="PTS PERMEASE-RELATED-RELATED"/>
    <property type="match status" value="1"/>
</dbReference>
<evidence type="ECO:0000256" key="1">
    <source>
        <dbReference type="ARBA" id="ARBA00004496"/>
    </source>
</evidence>
<evidence type="ECO:0000259" key="8">
    <source>
        <dbReference type="PROSITE" id="PS51096"/>
    </source>
</evidence>
<keyword evidence="3" id="KW-0963">Cytoplasm</keyword>
<gene>
    <name evidence="9" type="ORF">DWV29_04895</name>
</gene>
<comment type="subcellular location">
    <subcellularLocation>
        <location evidence="1">Cytoplasm</location>
    </subcellularLocation>
</comment>
<dbReference type="Pfam" id="PF03610">
    <property type="entry name" value="EIIA-man"/>
    <property type="match status" value="1"/>
</dbReference>
<dbReference type="InterPro" id="IPR033887">
    <property type="entry name" value="PTS_IIA_man"/>
</dbReference>
<dbReference type="Gene3D" id="3.40.50.510">
    <property type="entry name" value="Phosphotransferase system, mannose-type IIA component"/>
    <property type="match status" value="1"/>
</dbReference>
<dbReference type="Proteomes" id="UP000283880">
    <property type="component" value="Unassembled WGS sequence"/>
</dbReference>
<accession>A0A413FJW0</accession>
<evidence type="ECO:0000256" key="7">
    <source>
        <dbReference type="ARBA" id="ARBA00022777"/>
    </source>
</evidence>
<evidence type="ECO:0000256" key="5">
    <source>
        <dbReference type="ARBA" id="ARBA00022679"/>
    </source>
</evidence>
<evidence type="ECO:0000256" key="6">
    <source>
        <dbReference type="ARBA" id="ARBA00022683"/>
    </source>
</evidence>
<evidence type="ECO:0000313" key="9">
    <source>
        <dbReference type="EMBL" id="RGX32125.1"/>
    </source>
</evidence>
<evidence type="ECO:0000256" key="3">
    <source>
        <dbReference type="ARBA" id="ARBA00022490"/>
    </source>
</evidence>
<organism evidence="9 10">
    <name type="scientific">Enterocloster asparagiformis</name>
    <dbReference type="NCBI Taxonomy" id="333367"/>
    <lineage>
        <taxon>Bacteria</taxon>
        <taxon>Bacillati</taxon>
        <taxon>Bacillota</taxon>
        <taxon>Clostridia</taxon>
        <taxon>Lachnospirales</taxon>
        <taxon>Lachnospiraceae</taxon>
        <taxon>Enterocloster</taxon>
    </lineage>
</organism>
<dbReference type="RefSeq" id="WP_024735377.1">
    <property type="nucleotide sequence ID" value="NZ_BAABXR010000002.1"/>
</dbReference>
<dbReference type="OrthoDB" id="6623712at2"/>
<dbReference type="CDD" id="cd00006">
    <property type="entry name" value="PTS_IIA_man"/>
    <property type="match status" value="1"/>
</dbReference>
<dbReference type="GO" id="GO:0016020">
    <property type="term" value="C:membrane"/>
    <property type="evidence" value="ECO:0007669"/>
    <property type="project" value="InterPro"/>
</dbReference>
<evidence type="ECO:0000256" key="4">
    <source>
        <dbReference type="ARBA" id="ARBA00022597"/>
    </source>
</evidence>
<keyword evidence="6" id="KW-0598">Phosphotransferase system</keyword>
<reference evidence="9 10" key="1">
    <citation type="submission" date="2018-08" db="EMBL/GenBank/DDBJ databases">
        <title>A genome reference for cultivated species of the human gut microbiota.</title>
        <authorList>
            <person name="Zou Y."/>
            <person name="Xue W."/>
            <person name="Luo G."/>
        </authorList>
    </citation>
    <scope>NUCLEOTIDE SEQUENCE [LARGE SCALE GENOMIC DNA]</scope>
    <source>
        <strain evidence="9 10">AF04-15</strain>
    </source>
</reference>
<dbReference type="SUPFAM" id="SSF53062">
    <property type="entry name" value="PTS system fructose IIA component-like"/>
    <property type="match status" value="1"/>
</dbReference>
<keyword evidence="7" id="KW-0418">Kinase</keyword>
<comment type="caution">
    <text evidence="9">The sequence shown here is derived from an EMBL/GenBank/DDBJ whole genome shotgun (WGS) entry which is preliminary data.</text>
</comment>